<evidence type="ECO:0000313" key="4">
    <source>
        <dbReference type="Proteomes" id="UP000095492"/>
    </source>
</evidence>
<dbReference type="SUPFAM" id="SSF160631">
    <property type="entry name" value="SMI1/KNR4-like"/>
    <property type="match status" value="1"/>
</dbReference>
<dbReference type="Proteomes" id="UP000431304">
    <property type="component" value="Unassembled WGS sequence"/>
</dbReference>
<sequence>MGLFEKFKKKNETHKESYSKEQKELKFIIQQNQAIFGNAFLGKRATDAEITQAEQKLALKIPDPFIWFLKEYGCGGYWFDIMGYCKNGKPEFVEITLEQRKNGLPEKYIIIEDCDEFYYCIDSVSGKISSWSQYDKDGIRERFDNFYKFFKDNLQNAMDNF</sequence>
<dbReference type="Pfam" id="PF14567">
    <property type="entry name" value="SUKH_5"/>
    <property type="match status" value="1"/>
</dbReference>
<dbReference type="AlphaFoldDB" id="A0A173QV99"/>
<feature type="domain" description="Knr4/Smi1-like" evidence="1">
    <location>
        <begin position="44"/>
        <end position="152"/>
    </location>
</feature>
<evidence type="ECO:0000313" key="3">
    <source>
        <dbReference type="EMBL" id="MSD16391.1"/>
    </source>
</evidence>
<dbReference type="InterPro" id="IPR037883">
    <property type="entry name" value="Knr4/Smi1-like_sf"/>
</dbReference>
<protein>
    <submittedName>
        <fullName evidence="2">SMI1 / KNR4 family</fullName>
    </submittedName>
</protein>
<evidence type="ECO:0000313" key="2">
    <source>
        <dbReference type="EMBL" id="CUM69540.1"/>
    </source>
</evidence>
<evidence type="ECO:0000259" key="1">
    <source>
        <dbReference type="SMART" id="SM00860"/>
    </source>
</evidence>
<dbReference type="EMBL" id="WKRA01000014">
    <property type="protein sequence ID" value="MSD16391.1"/>
    <property type="molecule type" value="Genomic_DNA"/>
</dbReference>
<name>A0A173QV99_EUBRA</name>
<reference evidence="3 5" key="2">
    <citation type="journal article" date="2019" name="Nat. Med.">
        <title>A library of human gut bacterial isolates paired with longitudinal multiomics data enables mechanistic microbiome research.</title>
        <authorList>
            <person name="Poyet M."/>
            <person name="Groussin M."/>
            <person name="Gibbons S.M."/>
            <person name="Avila-Pacheco J."/>
            <person name="Jiang X."/>
            <person name="Kearney S.M."/>
            <person name="Perrotta A.R."/>
            <person name="Berdy B."/>
            <person name="Zhao S."/>
            <person name="Lieberman T.D."/>
            <person name="Swanson P.K."/>
            <person name="Smith M."/>
            <person name="Roesemann S."/>
            <person name="Alexander J.E."/>
            <person name="Rich S.A."/>
            <person name="Livny J."/>
            <person name="Vlamakis H."/>
            <person name="Clish C."/>
            <person name="Bullock K."/>
            <person name="Deik A."/>
            <person name="Scott J."/>
            <person name="Pierce K.A."/>
            <person name="Xavier R.J."/>
            <person name="Alm E.J."/>
        </authorList>
    </citation>
    <scope>NUCLEOTIDE SEQUENCE [LARGE SCALE GENOMIC DNA]</scope>
    <source>
        <strain evidence="3 5">BIOML-A3</strain>
    </source>
</reference>
<gene>
    <name evidence="2" type="primary">yobK</name>
    <name evidence="2" type="ORF">ERS852448_00033</name>
    <name evidence="3" type="ORF">GKE72_09995</name>
</gene>
<accession>A0A173QV99</accession>
<reference evidence="2 4" key="1">
    <citation type="submission" date="2015-09" db="EMBL/GenBank/DDBJ databases">
        <authorList>
            <consortium name="Pathogen Informatics"/>
        </authorList>
    </citation>
    <scope>NUCLEOTIDE SEQUENCE [LARGE SCALE GENOMIC DNA]</scope>
    <source>
        <strain evidence="2 4">2789STDY5608891</strain>
    </source>
</reference>
<evidence type="ECO:0000313" key="5">
    <source>
        <dbReference type="Proteomes" id="UP000431304"/>
    </source>
</evidence>
<dbReference type="Proteomes" id="UP000095492">
    <property type="component" value="Unassembled WGS sequence"/>
</dbReference>
<proteinExistence type="predicted"/>
<dbReference type="InterPro" id="IPR018958">
    <property type="entry name" value="Knr4/Smi1-like_dom"/>
</dbReference>
<dbReference type="EMBL" id="CYYA01000001">
    <property type="protein sequence ID" value="CUM69540.1"/>
    <property type="molecule type" value="Genomic_DNA"/>
</dbReference>
<organism evidence="2 4">
    <name type="scientific">Eubacterium ramulus</name>
    <dbReference type="NCBI Taxonomy" id="39490"/>
    <lineage>
        <taxon>Bacteria</taxon>
        <taxon>Bacillati</taxon>
        <taxon>Bacillota</taxon>
        <taxon>Clostridia</taxon>
        <taxon>Eubacteriales</taxon>
        <taxon>Eubacteriaceae</taxon>
        <taxon>Eubacterium</taxon>
    </lineage>
</organism>
<dbReference type="RefSeq" id="WP_021738793.1">
    <property type="nucleotide sequence ID" value="NZ_CABKSU010000042.1"/>
</dbReference>
<dbReference type="GeneID" id="42786259"/>
<dbReference type="OrthoDB" id="5880263at2"/>
<dbReference type="SMART" id="SM00860">
    <property type="entry name" value="SMI1_KNR4"/>
    <property type="match status" value="1"/>
</dbReference>
<dbReference type="STRING" id="39490.ERS852448_00033"/>
<dbReference type="Gene3D" id="3.40.1580.10">
    <property type="entry name" value="SMI1/KNR4-like"/>
    <property type="match status" value="1"/>
</dbReference>